<dbReference type="InterPro" id="IPR005821">
    <property type="entry name" value="Ion_trans_dom"/>
</dbReference>
<evidence type="ECO:0000256" key="3">
    <source>
        <dbReference type="ARBA" id="ARBA00022692"/>
    </source>
</evidence>
<comment type="caution">
    <text evidence="13">The sequence shown here is derived from an EMBL/GenBank/DDBJ whole genome shotgun (WGS) entry which is preliminary data.</text>
</comment>
<name>A0ABV4JTV8_9BACT</name>
<dbReference type="RefSeq" id="WP_371150720.1">
    <property type="nucleotide sequence ID" value="NZ_JBFSOO010000008.1"/>
</dbReference>
<keyword evidence="8 11" id="KW-0472">Membrane</keyword>
<keyword evidence="6 11" id="KW-1133">Transmembrane helix</keyword>
<keyword evidence="14" id="KW-1185">Reference proteome</keyword>
<sequence length="254" mass="28060">MNPIDLLIIFNGVTTVVDAFPQVRELTHGTFAYFDAVCCAIFIAELARRIQEAGWYSFAQSTWNKFDLLVVAASSPVVLSPWINTDAFGVVLLLRFARLARLFKLLAIFPNREHMARAICRAVRAGLGVLGALIFALVLFSLAACSFYGQAVPSLFGNPAVSLVSIFQIFTIEGWFEVQNIVLAACPDSALWQTGVYAFFATVVLLGGVVGLGLFQAVLTDEMVADNNEDLERRLEDIDFKLNTLIKESRRVNR</sequence>
<dbReference type="EMBL" id="JBFSOO010000008">
    <property type="protein sequence ID" value="MEZ6854177.1"/>
    <property type="molecule type" value="Genomic_DNA"/>
</dbReference>
<evidence type="ECO:0000256" key="11">
    <source>
        <dbReference type="SAM" id="Phobius"/>
    </source>
</evidence>
<keyword evidence="7" id="KW-0406">Ion transport</keyword>
<accession>A0ABV4JTV8</accession>
<evidence type="ECO:0000256" key="7">
    <source>
        <dbReference type="ARBA" id="ARBA00023065"/>
    </source>
</evidence>
<keyword evidence="5" id="KW-0851">Voltage-gated channel</keyword>
<feature type="domain" description="Ion transport" evidence="12">
    <location>
        <begin position="6"/>
        <end position="225"/>
    </location>
</feature>
<dbReference type="Gene3D" id="1.20.120.350">
    <property type="entry name" value="Voltage-gated potassium channels. Chain C"/>
    <property type="match status" value="1"/>
</dbReference>
<evidence type="ECO:0000256" key="4">
    <source>
        <dbReference type="ARBA" id="ARBA00022837"/>
    </source>
</evidence>
<evidence type="ECO:0000313" key="13">
    <source>
        <dbReference type="EMBL" id="MEZ6854177.1"/>
    </source>
</evidence>
<reference evidence="13 14" key="1">
    <citation type="submission" date="2024-07" db="EMBL/GenBank/DDBJ databases">
        <title>Active virus-host system and metabolic interactions in a Lokiarchaeon culture.</title>
        <authorList>
            <person name="Ponce Toledo R.I."/>
            <person name="Rodrigues Oliveira T."/>
            <person name="Schleper C."/>
        </authorList>
    </citation>
    <scope>NUCLEOTIDE SEQUENCE [LARGE SCALE GENOMIC DNA]</scope>
    <source>
        <strain evidence="13 14">B35</strain>
    </source>
</reference>
<evidence type="ECO:0000256" key="2">
    <source>
        <dbReference type="ARBA" id="ARBA00022448"/>
    </source>
</evidence>
<evidence type="ECO:0000256" key="8">
    <source>
        <dbReference type="ARBA" id="ARBA00023136"/>
    </source>
</evidence>
<feature type="transmembrane region" description="Helical" evidence="11">
    <location>
        <begin position="196"/>
        <end position="219"/>
    </location>
</feature>
<evidence type="ECO:0000256" key="10">
    <source>
        <dbReference type="ARBA" id="ARBA00023303"/>
    </source>
</evidence>
<keyword evidence="9" id="KW-0325">Glycoprotein</keyword>
<keyword evidence="3 11" id="KW-0812">Transmembrane</keyword>
<dbReference type="InterPro" id="IPR027359">
    <property type="entry name" value="Volt_channel_dom_sf"/>
</dbReference>
<evidence type="ECO:0000313" key="14">
    <source>
        <dbReference type="Proteomes" id="UP001568358"/>
    </source>
</evidence>
<organism evidence="13 14">
    <name type="scientific">Halodesulfovibrio aestuarii</name>
    <dbReference type="NCBI Taxonomy" id="126333"/>
    <lineage>
        <taxon>Bacteria</taxon>
        <taxon>Pseudomonadati</taxon>
        <taxon>Thermodesulfobacteriota</taxon>
        <taxon>Desulfovibrionia</taxon>
        <taxon>Desulfovibrionales</taxon>
        <taxon>Desulfovibrionaceae</taxon>
        <taxon>Halodesulfovibrio</taxon>
    </lineage>
</organism>
<keyword evidence="2" id="KW-0813">Transport</keyword>
<feature type="transmembrane region" description="Helical" evidence="11">
    <location>
        <begin position="122"/>
        <end position="149"/>
    </location>
</feature>
<dbReference type="SUPFAM" id="SSF81324">
    <property type="entry name" value="Voltage-gated potassium channels"/>
    <property type="match status" value="1"/>
</dbReference>
<protein>
    <submittedName>
        <fullName evidence="13">Ion transporter</fullName>
    </submittedName>
</protein>
<comment type="subcellular location">
    <subcellularLocation>
        <location evidence="1">Membrane</location>
        <topology evidence="1">Multi-pass membrane protein</topology>
    </subcellularLocation>
</comment>
<evidence type="ECO:0000256" key="9">
    <source>
        <dbReference type="ARBA" id="ARBA00023180"/>
    </source>
</evidence>
<gene>
    <name evidence="13" type="ORF">AB2Z07_11670</name>
</gene>
<proteinExistence type="predicted"/>
<evidence type="ECO:0000259" key="12">
    <source>
        <dbReference type="Pfam" id="PF00520"/>
    </source>
</evidence>
<evidence type="ECO:0000256" key="5">
    <source>
        <dbReference type="ARBA" id="ARBA00022882"/>
    </source>
</evidence>
<evidence type="ECO:0000256" key="6">
    <source>
        <dbReference type="ARBA" id="ARBA00022989"/>
    </source>
</evidence>
<dbReference type="PANTHER" id="PTHR45628">
    <property type="entry name" value="VOLTAGE-DEPENDENT CALCIUM CHANNEL TYPE A SUBUNIT ALPHA-1"/>
    <property type="match status" value="1"/>
</dbReference>
<dbReference type="Proteomes" id="UP001568358">
    <property type="component" value="Unassembled WGS sequence"/>
</dbReference>
<evidence type="ECO:0000256" key="1">
    <source>
        <dbReference type="ARBA" id="ARBA00004141"/>
    </source>
</evidence>
<dbReference type="Pfam" id="PF00520">
    <property type="entry name" value="Ion_trans"/>
    <property type="match status" value="1"/>
</dbReference>
<dbReference type="Gene3D" id="1.10.287.70">
    <property type="match status" value="1"/>
</dbReference>
<dbReference type="PANTHER" id="PTHR45628:SF7">
    <property type="entry name" value="VOLTAGE-DEPENDENT CALCIUM CHANNEL TYPE A SUBUNIT ALPHA-1"/>
    <property type="match status" value="1"/>
</dbReference>
<keyword evidence="10" id="KW-0407">Ion channel</keyword>
<dbReference type="InterPro" id="IPR050599">
    <property type="entry name" value="VDCC_alpha-1_subunit"/>
</dbReference>
<keyword evidence="4" id="KW-0106">Calcium</keyword>
<feature type="transmembrane region" description="Helical" evidence="11">
    <location>
        <begin position="155"/>
        <end position="176"/>
    </location>
</feature>